<dbReference type="GO" id="GO:0016491">
    <property type="term" value="F:oxidoreductase activity"/>
    <property type="evidence" value="ECO:0007669"/>
    <property type="project" value="InterPro"/>
</dbReference>
<dbReference type="InterPro" id="IPR036291">
    <property type="entry name" value="NAD(P)-bd_dom_sf"/>
</dbReference>
<dbReference type="Gene3D" id="3.40.50.720">
    <property type="entry name" value="NAD(P)-binding Rossmann-like Domain"/>
    <property type="match status" value="1"/>
</dbReference>
<dbReference type="Gene3D" id="3.90.180.10">
    <property type="entry name" value="Medium-chain alcohol dehydrogenases, catalytic domain"/>
    <property type="match status" value="1"/>
</dbReference>
<keyword evidence="2" id="KW-0614">Plasmid</keyword>
<evidence type="ECO:0000313" key="3">
    <source>
        <dbReference type="Proteomes" id="UP001304429"/>
    </source>
</evidence>
<evidence type="ECO:0000313" key="2">
    <source>
        <dbReference type="EMBL" id="WOP58788.1"/>
    </source>
</evidence>
<dbReference type="Pfam" id="PF00107">
    <property type="entry name" value="ADH_zinc_N"/>
    <property type="match status" value="1"/>
</dbReference>
<protein>
    <submittedName>
        <fullName evidence="2">NAD(P)-dependent alcohol dehydrogenase</fullName>
    </submittedName>
</protein>
<evidence type="ECO:0000259" key="1">
    <source>
        <dbReference type="SMART" id="SM00829"/>
    </source>
</evidence>
<dbReference type="SUPFAM" id="SSF50129">
    <property type="entry name" value="GroES-like"/>
    <property type="match status" value="1"/>
</dbReference>
<geneLocation type="plasmid" evidence="2 3">
    <name>p3191.1</name>
</geneLocation>
<organism evidence="2 3">
    <name type="scientific">Xanthomonas euvesicatoria</name>
    <dbReference type="NCBI Taxonomy" id="456327"/>
    <lineage>
        <taxon>Bacteria</taxon>
        <taxon>Pseudomonadati</taxon>
        <taxon>Pseudomonadota</taxon>
        <taxon>Gammaproteobacteria</taxon>
        <taxon>Lysobacterales</taxon>
        <taxon>Lysobacteraceae</taxon>
        <taxon>Xanthomonas</taxon>
    </lineage>
</organism>
<dbReference type="PANTHER" id="PTHR45033:SF2">
    <property type="entry name" value="ZINC-TYPE ALCOHOL DEHYDROGENASE-LIKE PROTEIN C1773.06C"/>
    <property type="match status" value="1"/>
</dbReference>
<dbReference type="InterPro" id="IPR013154">
    <property type="entry name" value="ADH-like_N"/>
</dbReference>
<proteinExistence type="predicted"/>
<sequence>MGEKQVLLAVKAASLNYRDLLVARGLMGEGDYRIPLSDAVGQVIAIGPAVTDFVVGDAAIPIFFPQWSEGYPSEDALALSLGGNVEGVLATHVVVDERALVRAPRTLSWEQASTIACAGVTAWNALFELEPLPPHARVLIQGTGGVSTWAVQLAVAAGLQVTHVSGRQEGTERMMALGVQAAINYRSESNWDERVMAMTGGVDRVLDIGGAGTIARSLRSLRPGGRS</sequence>
<dbReference type="CDD" id="cd08276">
    <property type="entry name" value="MDR7"/>
    <property type="match status" value="1"/>
</dbReference>
<dbReference type="PANTHER" id="PTHR45033">
    <property type="match status" value="1"/>
</dbReference>
<dbReference type="InterPro" id="IPR020843">
    <property type="entry name" value="ER"/>
</dbReference>
<feature type="domain" description="Enoyl reductase (ER)" evidence="1">
    <location>
        <begin position="2"/>
        <end position="226"/>
    </location>
</feature>
<name>A0AAX4FQK2_XANEU</name>
<reference evidence="2" key="1">
    <citation type="submission" date="2023-10" db="EMBL/GenBank/DDBJ databases">
        <title>Comparative Genomic Analysis of Tomato Bacterial Spot Xanthomonads Reveals A New Lineage of Xanthomonas euvesicatoria.</title>
        <authorList>
            <person name="Huang C.-J."/>
            <person name="Wu T.-L."/>
            <person name="Wu Y.-L."/>
            <person name="Wang R.-S."/>
            <person name="Lin Y.-C."/>
        </authorList>
    </citation>
    <scope>NUCLEOTIDE SEQUENCE</scope>
    <source>
        <strain evidence="2">T0319-01</strain>
        <plasmid evidence="2">p3191.1</plasmid>
    </source>
</reference>
<dbReference type="EMBL" id="CP137540">
    <property type="protein sequence ID" value="WOP58788.1"/>
    <property type="molecule type" value="Genomic_DNA"/>
</dbReference>
<dbReference type="InterPro" id="IPR011032">
    <property type="entry name" value="GroES-like_sf"/>
</dbReference>
<accession>A0AAX4FQK2</accession>
<gene>
    <name evidence="2" type="ORF">R5577_22315</name>
</gene>
<dbReference type="RefSeq" id="WP_317720615.1">
    <property type="nucleotide sequence ID" value="NZ_CP137540.1"/>
</dbReference>
<dbReference type="AlphaFoldDB" id="A0AAX4FQK2"/>
<dbReference type="InterPro" id="IPR052711">
    <property type="entry name" value="Zinc_ADH-like"/>
</dbReference>
<dbReference type="Pfam" id="PF08240">
    <property type="entry name" value="ADH_N"/>
    <property type="match status" value="1"/>
</dbReference>
<dbReference type="Proteomes" id="UP001304429">
    <property type="component" value="Plasmid p3191.1"/>
</dbReference>
<dbReference type="SUPFAM" id="SSF51735">
    <property type="entry name" value="NAD(P)-binding Rossmann-fold domains"/>
    <property type="match status" value="1"/>
</dbReference>
<dbReference type="SMART" id="SM00829">
    <property type="entry name" value="PKS_ER"/>
    <property type="match status" value="1"/>
</dbReference>
<dbReference type="InterPro" id="IPR013149">
    <property type="entry name" value="ADH-like_C"/>
</dbReference>